<sequence length="758" mass="81467">MGTIGKITRRTLLVGAVAVTGGVAFGYYQYKRPYPNPLRDGLREDEVAFNPYVKIATDNRISIIAPRAEMGQGVYTTLAALVAEELDVAIEQVAIEHGPASPAYFNEAAFRDGAPFPQFDDGLLAESLRDIMGVVAKFAGLQFTGGSTSMADGFEKMRLAGATAREMLKAAAAAKLGVSRESLTTAESFVSDPKSGRRLAYGTLVLDAAKLDPPSDVVLRDRSRWKILGTPQPRQDMVRKVTGAPIFGIDVSLPDMFYGTVRMNPRPGGRMTRFDAKAALAMAGVKKIIEIDSPYGHGIGVIADNTWRAFRAAEAVEIEWESGPGPASSVDVDTALGAALNGTDSFSLRTAGDPDLVFADAPPERVLEAAYKVPFLSHAAMEPMNATAHIRDGLVDVWAPNQSPSLVKIVASRVTGAPDDRIAVHTTFLGGGFGRRIEPDFSDYALRLAKEADGRPVKVTWTREEDISHGPYRPAAMGRYKAVLDDDGLPKALVGSVAAPSVIASTLGRYFPDLPTGGPDSTLVDGAYNQPYGIANYRVDGRKVDIAVPVGFWRSVGFSYNTFMHESFIDEIAQTGGNDPLELRRRLMRDYPVALAVLEKVASMSGWGTAPETGKARGLAFALSFGTWVAQVVEVSETGSSIRIERVWCAADPGIVLDPLNFRAQMMSGIVFGLSAAVGQQITFADGVVEQSNFHDYDALRMNQCPLIEVELLENAPRLGGAGEPGTPPSMPALGNAIFALTGKRLRRLPFSEEVRFV</sequence>
<feature type="domain" description="Aldehyde oxidase/xanthine dehydrogenase a/b hammerhead" evidence="2">
    <location>
        <begin position="242"/>
        <end position="324"/>
    </location>
</feature>
<keyword evidence="4" id="KW-1185">Reference proteome</keyword>
<keyword evidence="1" id="KW-0812">Transmembrane</keyword>
<dbReference type="InterPro" id="IPR052516">
    <property type="entry name" value="N-heterocyclic_Hydroxylase"/>
</dbReference>
<organism evidence="3 4">
    <name type="scientific">Ciceribacter ferrooxidans</name>
    <dbReference type="NCBI Taxonomy" id="2509717"/>
    <lineage>
        <taxon>Bacteria</taxon>
        <taxon>Pseudomonadati</taxon>
        <taxon>Pseudomonadota</taxon>
        <taxon>Alphaproteobacteria</taxon>
        <taxon>Hyphomicrobiales</taxon>
        <taxon>Rhizobiaceae</taxon>
        <taxon>Ciceribacter</taxon>
    </lineage>
</organism>
<dbReference type="Gene3D" id="3.30.365.10">
    <property type="entry name" value="Aldehyde oxidase/xanthine dehydrogenase, molybdopterin binding domain"/>
    <property type="match status" value="4"/>
</dbReference>
<dbReference type="InterPro" id="IPR012368">
    <property type="entry name" value="OxRdtase_Mopterin-bd_su_IorB"/>
</dbReference>
<dbReference type="GO" id="GO:0016491">
    <property type="term" value="F:oxidoreductase activity"/>
    <property type="evidence" value="ECO:0007669"/>
    <property type="project" value="InterPro"/>
</dbReference>
<dbReference type="PANTHER" id="PTHR47495:SF2">
    <property type="entry name" value="ALDEHYDE DEHYDROGENASE"/>
    <property type="match status" value="1"/>
</dbReference>
<dbReference type="PIRSF" id="PIRSF036389">
    <property type="entry name" value="IOR_B"/>
    <property type="match status" value="1"/>
</dbReference>
<accession>A0A4Q2SKT5</accession>
<feature type="transmembrane region" description="Helical" evidence="1">
    <location>
        <begin position="12"/>
        <end position="30"/>
    </location>
</feature>
<dbReference type="Proteomes" id="UP000291088">
    <property type="component" value="Unassembled WGS sequence"/>
</dbReference>
<dbReference type="Pfam" id="PF02738">
    <property type="entry name" value="MoCoBD_1"/>
    <property type="match status" value="1"/>
</dbReference>
<dbReference type="AlphaFoldDB" id="A0A4Q2SKT5"/>
<dbReference type="RefSeq" id="WP_129333959.1">
    <property type="nucleotide sequence ID" value="NZ_SDVB01000311.1"/>
</dbReference>
<dbReference type="Gene3D" id="3.90.1170.50">
    <property type="entry name" value="Aldehyde oxidase/xanthine dehydrogenase, a/b hammerhead"/>
    <property type="match status" value="1"/>
</dbReference>
<dbReference type="SMART" id="SM01008">
    <property type="entry name" value="Ald_Xan_dh_C"/>
    <property type="match status" value="1"/>
</dbReference>
<comment type="caution">
    <text evidence="3">The sequence shown here is derived from an EMBL/GenBank/DDBJ whole genome shotgun (WGS) entry which is preliminary data.</text>
</comment>
<dbReference type="EMBL" id="SDVB01000311">
    <property type="protein sequence ID" value="RYC04664.1"/>
    <property type="molecule type" value="Genomic_DNA"/>
</dbReference>
<dbReference type="InterPro" id="IPR008274">
    <property type="entry name" value="AldOxase/xan_DH_MoCoBD1"/>
</dbReference>
<dbReference type="SUPFAM" id="SSF56003">
    <property type="entry name" value="Molybdenum cofactor-binding domain"/>
    <property type="match status" value="2"/>
</dbReference>
<dbReference type="InterPro" id="IPR000674">
    <property type="entry name" value="Ald_Oxase/Xan_DH_a/b"/>
</dbReference>
<evidence type="ECO:0000313" key="3">
    <source>
        <dbReference type="EMBL" id="RYC04664.1"/>
    </source>
</evidence>
<evidence type="ECO:0000313" key="4">
    <source>
        <dbReference type="Proteomes" id="UP000291088"/>
    </source>
</evidence>
<protein>
    <submittedName>
        <fullName evidence="3">Xanthine dehydrogenase family protein molybdopterin-binding subunit</fullName>
    </submittedName>
</protein>
<dbReference type="PANTHER" id="PTHR47495">
    <property type="entry name" value="ALDEHYDE DEHYDROGENASE"/>
    <property type="match status" value="1"/>
</dbReference>
<evidence type="ECO:0000256" key="1">
    <source>
        <dbReference type="SAM" id="Phobius"/>
    </source>
</evidence>
<dbReference type="Pfam" id="PF20256">
    <property type="entry name" value="MoCoBD_2"/>
    <property type="match status" value="2"/>
</dbReference>
<name>A0A4Q2SKT5_9HYPH</name>
<evidence type="ECO:0000259" key="2">
    <source>
        <dbReference type="SMART" id="SM01008"/>
    </source>
</evidence>
<gene>
    <name evidence="3" type="ORF">EUU22_21125</name>
</gene>
<keyword evidence="1" id="KW-1133">Transmembrane helix</keyword>
<dbReference type="InterPro" id="IPR037165">
    <property type="entry name" value="AldOxase/xan_DH_Mopterin-bd_sf"/>
</dbReference>
<keyword evidence="1" id="KW-0472">Membrane</keyword>
<dbReference type="OrthoDB" id="9767994at2"/>
<reference evidence="3 4" key="1">
    <citation type="submission" date="2019-01" db="EMBL/GenBank/DDBJ databases">
        <authorList>
            <person name="Deng T."/>
        </authorList>
    </citation>
    <scope>NUCLEOTIDE SEQUENCE [LARGE SCALE GENOMIC DNA]</scope>
    <source>
        <strain evidence="3 4">F8825</strain>
    </source>
</reference>
<dbReference type="InterPro" id="IPR046867">
    <property type="entry name" value="AldOxase/xan_DH_MoCoBD2"/>
</dbReference>
<proteinExistence type="predicted"/>